<keyword evidence="5 8" id="KW-0812">Transmembrane</keyword>
<evidence type="ECO:0000259" key="9">
    <source>
        <dbReference type="PROSITE" id="PS50928"/>
    </source>
</evidence>
<keyword evidence="3 8" id="KW-0813">Transport</keyword>
<keyword evidence="7 8" id="KW-0472">Membrane</keyword>
<comment type="similarity">
    <text evidence="2">Belongs to the binding-protein-dependent transport system permease family. CysTW subfamily.</text>
</comment>
<comment type="subcellular location">
    <subcellularLocation>
        <location evidence="1 8">Cell membrane</location>
        <topology evidence="1 8">Multi-pass membrane protein</topology>
    </subcellularLocation>
</comment>
<evidence type="ECO:0000256" key="3">
    <source>
        <dbReference type="ARBA" id="ARBA00022448"/>
    </source>
</evidence>
<dbReference type="SUPFAM" id="SSF161098">
    <property type="entry name" value="MetI-like"/>
    <property type="match status" value="1"/>
</dbReference>
<feature type="domain" description="ABC transmembrane type-1" evidence="9">
    <location>
        <begin position="66"/>
        <end position="272"/>
    </location>
</feature>
<dbReference type="InterPro" id="IPR000515">
    <property type="entry name" value="MetI-like"/>
</dbReference>
<keyword evidence="11" id="KW-1185">Reference proteome</keyword>
<sequence>MPLKQRLAARGLDGLTLLVVPAILFLLALFIYPFLYGLILSFEPKAGGALSNYQRFFSDSFLYGTIATTLWLALPVTVATLGLAIPIAFRVRLMQNQRLLTTILVIPITLGTVLVAEGLLNYLGPQGWFNRTLMTLGLISTPVKLLHNYWGVMLSLVITGFPFTFLLTLSYLSGIDPALENAGATLGAGPWERFKHILFPLLLPGLAITFCLSFVQAFSVFPSAVLLGAPAGPTRVISIAAYQAAFEEYDYSMASAVAMIMAAVQLAIVVAVLAARGLLYRGPAGGGKG</sequence>
<feature type="transmembrane region" description="Helical" evidence="8">
    <location>
        <begin position="12"/>
        <end position="35"/>
    </location>
</feature>
<keyword evidence="6 8" id="KW-1133">Transmembrane helix</keyword>
<keyword evidence="4" id="KW-1003">Cell membrane</keyword>
<dbReference type="Proteomes" id="UP000619295">
    <property type="component" value="Unassembled WGS sequence"/>
</dbReference>
<evidence type="ECO:0000313" key="11">
    <source>
        <dbReference type="Proteomes" id="UP000619295"/>
    </source>
</evidence>
<feature type="transmembrane region" description="Helical" evidence="8">
    <location>
        <begin position="149"/>
        <end position="172"/>
    </location>
</feature>
<evidence type="ECO:0000256" key="5">
    <source>
        <dbReference type="ARBA" id="ARBA00022692"/>
    </source>
</evidence>
<name>A0A927HYJ5_9HYPH</name>
<dbReference type="GO" id="GO:0005886">
    <property type="term" value="C:plasma membrane"/>
    <property type="evidence" value="ECO:0007669"/>
    <property type="project" value="UniProtKB-SubCell"/>
</dbReference>
<dbReference type="InterPro" id="IPR035906">
    <property type="entry name" value="MetI-like_sf"/>
</dbReference>
<evidence type="ECO:0000256" key="8">
    <source>
        <dbReference type="RuleBase" id="RU363032"/>
    </source>
</evidence>
<gene>
    <name evidence="10" type="ORF">IED13_02205</name>
</gene>
<evidence type="ECO:0000256" key="6">
    <source>
        <dbReference type="ARBA" id="ARBA00022989"/>
    </source>
</evidence>
<evidence type="ECO:0000256" key="2">
    <source>
        <dbReference type="ARBA" id="ARBA00007069"/>
    </source>
</evidence>
<protein>
    <submittedName>
        <fullName evidence="10">Sugar ABC transporter permease</fullName>
    </submittedName>
</protein>
<reference evidence="10" key="1">
    <citation type="submission" date="2020-09" db="EMBL/GenBank/DDBJ databases">
        <title>Bosea spartocytisi sp. nov. a root nodule endophyte of Spartocytisus supranubius in the high mountain ecosystem fo the Teide National Park (Canary Islands, Spain).</title>
        <authorList>
            <person name="Pulido-Suarez L."/>
            <person name="Peix A."/>
            <person name="Igual J.M."/>
            <person name="Socas-Perez N."/>
            <person name="Velazquez E."/>
            <person name="Flores-Felix J.D."/>
            <person name="Leon-Barrios M."/>
        </authorList>
    </citation>
    <scope>NUCLEOTIDE SEQUENCE</scope>
    <source>
        <strain evidence="10">SSUT16</strain>
    </source>
</reference>
<dbReference type="AlphaFoldDB" id="A0A927HYJ5"/>
<dbReference type="Gene3D" id="1.10.3720.10">
    <property type="entry name" value="MetI-like"/>
    <property type="match status" value="1"/>
</dbReference>
<proteinExistence type="inferred from homology"/>
<dbReference type="Pfam" id="PF00528">
    <property type="entry name" value="BPD_transp_1"/>
    <property type="match status" value="1"/>
</dbReference>
<feature type="transmembrane region" description="Helical" evidence="8">
    <location>
        <begin position="99"/>
        <end position="123"/>
    </location>
</feature>
<comment type="caution">
    <text evidence="10">The sequence shown here is derived from an EMBL/GenBank/DDBJ whole genome shotgun (WGS) entry which is preliminary data.</text>
</comment>
<dbReference type="PROSITE" id="PS50928">
    <property type="entry name" value="ABC_TM1"/>
    <property type="match status" value="1"/>
</dbReference>
<evidence type="ECO:0000256" key="1">
    <source>
        <dbReference type="ARBA" id="ARBA00004651"/>
    </source>
</evidence>
<dbReference type="GO" id="GO:0055085">
    <property type="term" value="P:transmembrane transport"/>
    <property type="evidence" value="ECO:0007669"/>
    <property type="project" value="InterPro"/>
</dbReference>
<dbReference type="PANTHER" id="PTHR42929:SF1">
    <property type="entry name" value="INNER MEMBRANE ABC TRANSPORTER PERMEASE PROTEIN YDCU-RELATED"/>
    <property type="match status" value="1"/>
</dbReference>
<dbReference type="CDD" id="cd06261">
    <property type="entry name" value="TM_PBP2"/>
    <property type="match status" value="1"/>
</dbReference>
<dbReference type="EMBL" id="JACXWY010000001">
    <property type="protein sequence ID" value="MBD3844496.1"/>
    <property type="molecule type" value="Genomic_DNA"/>
</dbReference>
<feature type="transmembrane region" description="Helical" evidence="8">
    <location>
        <begin position="256"/>
        <end position="279"/>
    </location>
</feature>
<evidence type="ECO:0000256" key="7">
    <source>
        <dbReference type="ARBA" id="ARBA00023136"/>
    </source>
</evidence>
<organism evidence="10 11">
    <name type="scientific">Bosea spartocytisi</name>
    <dbReference type="NCBI Taxonomy" id="2773451"/>
    <lineage>
        <taxon>Bacteria</taxon>
        <taxon>Pseudomonadati</taxon>
        <taxon>Pseudomonadota</taxon>
        <taxon>Alphaproteobacteria</taxon>
        <taxon>Hyphomicrobiales</taxon>
        <taxon>Boseaceae</taxon>
        <taxon>Bosea</taxon>
    </lineage>
</organism>
<accession>A0A927HYJ5</accession>
<feature type="transmembrane region" description="Helical" evidence="8">
    <location>
        <begin position="197"/>
        <end position="218"/>
    </location>
</feature>
<evidence type="ECO:0000313" key="10">
    <source>
        <dbReference type="EMBL" id="MBD3844496.1"/>
    </source>
</evidence>
<feature type="transmembrane region" description="Helical" evidence="8">
    <location>
        <begin position="61"/>
        <end position="87"/>
    </location>
</feature>
<dbReference type="PANTHER" id="PTHR42929">
    <property type="entry name" value="INNER MEMBRANE ABC TRANSPORTER PERMEASE PROTEIN YDCU-RELATED-RELATED"/>
    <property type="match status" value="1"/>
</dbReference>
<evidence type="ECO:0000256" key="4">
    <source>
        <dbReference type="ARBA" id="ARBA00022475"/>
    </source>
</evidence>